<evidence type="ECO:0000313" key="1">
    <source>
        <dbReference type="EMBL" id="KAJ2976432.1"/>
    </source>
</evidence>
<evidence type="ECO:0000313" key="2">
    <source>
        <dbReference type="Proteomes" id="UP001143910"/>
    </source>
</evidence>
<protein>
    <submittedName>
        <fullName evidence="1">Uncharacterized protein</fullName>
    </submittedName>
</protein>
<reference evidence="1" key="1">
    <citation type="submission" date="2022-08" db="EMBL/GenBank/DDBJ databases">
        <title>Genome Sequence of Lecanicillium fungicola.</title>
        <authorList>
            <person name="Buettner E."/>
        </authorList>
    </citation>
    <scope>NUCLEOTIDE SEQUENCE</scope>
    <source>
        <strain evidence="1">Babe33</strain>
    </source>
</reference>
<name>A0ACC1NAV0_9HYPO</name>
<dbReference type="Proteomes" id="UP001143910">
    <property type="component" value="Unassembled WGS sequence"/>
</dbReference>
<sequence length="114" mass="12327">MCGIRRRGQLKKKKVFGPNELAPPTYKDTAVVRVPLFFIRATVGRLFAGKAKEDADGEELIGEDESDGAQNTPGSDSAGEDFEVISKSTESLSKAKTSGAQQGSKPNKRKNKKK</sequence>
<dbReference type="EMBL" id="JANJQO010000585">
    <property type="protein sequence ID" value="KAJ2976432.1"/>
    <property type="molecule type" value="Genomic_DNA"/>
</dbReference>
<accession>A0ACC1NAV0</accession>
<gene>
    <name evidence="1" type="ORF">NQ176_g4954</name>
</gene>
<comment type="caution">
    <text evidence="1">The sequence shown here is derived from an EMBL/GenBank/DDBJ whole genome shotgun (WGS) entry which is preliminary data.</text>
</comment>
<organism evidence="1 2">
    <name type="scientific">Zarea fungicola</name>
    <dbReference type="NCBI Taxonomy" id="93591"/>
    <lineage>
        <taxon>Eukaryota</taxon>
        <taxon>Fungi</taxon>
        <taxon>Dikarya</taxon>
        <taxon>Ascomycota</taxon>
        <taxon>Pezizomycotina</taxon>
        <taxon>Sordariomycetes</taxon>
        <taxon>Hypocreomycetidae</taxon>
        <taxon>Hypocreales</taxon>
        <taxon>Cordycipitaceae</taxon>
        <taxon>Zarea</taxon>
    </lineage>
</organism>
<proteinExistence type="predicted"/>
<keyword evidence="2" id="KW-1185">Reference proteome</keyword>